<evidence type="ECO:0000259" key="11">
    <source>
        <dbReference type="PROSITE" id="PS52004"/>
    </source>
</evidence>
<evidence type="ECO:0000259" key="10">
    <source>
        <dbReference type="PROSITE" id="PS50075"/>
    </source>
</evidence>
<dbReference type="SUPFAM" id="SSF50129">
    <property type="entry name" value="GroES-like"/>
    <property type="match status" value="1"/>
</dbReference>
<dbReference type="Pfam" id="PF00107">
    <property type="entry name" value="ADH_zinc_N"/>
    <property type="match status" value="1"/>
</dbReference>
<dbReference type="InterPro" id="IPR002364">
    <property type="entry name" value="Quin_OxRdtase/zeta-crystal_CS"/>
</dbReference>
<evidence type="ECO:0000256" key="2">
    <source>
        <dbReference type="ARBA" id="ARBA00022553"/>
    </source>
</evidence>
<dbReference type="SMART" id="SM00822">
    <property type="entry name" value="PKS_KR"/>
    <property type="match status" value="1"/>
</dbReference>
<evidence type="ECO:0000256" key="7">
    <source>
        <dbReference type="ARBA" id="ARBA00023315"/>
    </source>
</evidence>
<dbReference type="InterPro" id="IPR049900">
    <property type="entry name" value="PKS_mFAS_DH"/>
</dbReference>
<dbReference type="InterPro" id="IPR013217">
    <property type="entry name" value="Methyltransf_12"/>
</dbReference>
<dbReference type="PROSITE" id="PS01162">
    <property type="entry name" value="QOR_ZETA_CRYSTAL"/>
    <property type="match status" value="1"/>
</dbReference>
<dbReference type="InterPro" id="IPR020843">
    <property type="entry name" value="ER"/>
</dbReference>
<evidence type="ECO:0000256" key="6">
    <source>
        <dbReference type="ARBA" id="ARBA00023268"/>
    </source>
</evidence>
<dbReference type="InterPro" id="IPR020807">
    <property type="entry name" value="PKS_DH"/>
</dbReference>
<dbReference type="InterPro" id="IPR049551">
    <property type="entry name" value="PKS_DH_C"/>
</dbReference>
<name>A0A5M9JTX4_MONFR</name>
<evidence type="ECO:0000256" key="4">
    <source>
        <dbReference type="ARBA" id="ARBA00022857"/>
    </source>
</evidence>
<dbReference type="Gene3D" id="3.40.50.720">
    <property type="entry name" value="NAD(P)-binding Rossmann-like Domain"/>
    <property type="match status" value="3"/>
</dbReference>
<keyword evidence="2" id="KW-0597">Phosphoprotein</keyword>
<dbReference type="Pfam" id="PF21089">
    <property type="entry name" value="PKS_DH_N"/>
    <property type="match status" value="1"/>
</dbReference>
<feature type="domain" description="Carrier" evidence="10">
    <location>
        <begin position="2369"/>
        <end position="2446"/>
    </location>
</feature>
<keyword evidence="4" id="KW-0521">NADP</keyword>
<dbReference type="PROSITE" id="PS52004">
    <property type="entry name" value="KS3_2"/>
    <property type="match status" value="1"/>
</dbReference>
<keyword evidence="5" id="KW-0560">Oxidoreductase</keyword>
<feature type="compositionally biased region" description="Basic residues" evidence="9">
    <location>
        <begin position="2175"/>
        <end position="2189"/>
    </location>
</feature>
<dbReference type="SMART" id="SM00825">
    <property type="entry name" value="PKS_KS"/>
    <property type="match status" value="1"/>
</dbReference>
<dbReference type="InterPro" id="IPR011032">
    <property type="entry name" value="GroES-like_sf"/>
</dbReference>
<keyword evidence="6" id="KW-0511">Multifunctional enzyme</keyword>
<evidence type="ECO:0000256" key="9">
    <source>
        <dbReference type="SAM" id="MobiDB-lite"/>
    </source>
</evidence>
<evidence type="ECO:0000259" key="12">
    <source>
        <dbReference type="PROSITE" id="PS52019"/>
    </source>
</evidence>
<proteinExistence type="predicted"/>
<evidence type="ECO:0000256" key="5">
    <source>
        <dbReference type="ARBA" id="ARBA00023002"/>
    </source>
</evidence>
<dbReference type="InterPro" id="IPR029063">
    <property type="entry name" value="SAM-dependent_MTases_sf"/>
</dbReference>
<dbReference type="Gene3D" id="1.10.1200.10">
    <property type="entry name" value="ACP-like"/>
    <property type="match status" value="1"/>
</dbReference>
<dbReference type="PANTHER" id="PTHR43775:SF29">
    <property type="entry name" value="ASPERFURANONE POLYKETIDE SYNTHASE AFOG-RELATED"/>
    <property type="match status" value="1"/>
</dbReference>
<dbReference type="EMBL" id="VICG01000006">
    <property type="protein sequence ID" value="KAA8571252.1"/>
    <property type="molecule type" value="Genomic_DNA"/>
</dbReference>
<dbReference type="GO" id="GO:0044550">
    <property type="term" value="P:secondary metabolite biosynthetic process"/>
    <property type="evidence" value="ECO:0007669"/>
    <property type="project" value="TreeGrafter"/>
</dbReference>
<comment type="caution">
    <text evidence="13">The sequence shown here is derived from an EMBL/GenBank/DDBJ whole genome shotgun (WGS) entry which is preliminary data.</text>
</comment>
<dbReference type="Pfam" id="PF08659">
    <property type="entry name" value="KR"/>
    <property type="match status" value="2"/>
</dbReference>
<dbReference type="InterPro" id="IPR056501">
    <property type="entry name" value="NAD-bd_HRPKS_sdrA"/>
</dbReference>
<protein>
    <submittedName>
        <fullName evidence="13">Uncharacterized protein</fullName>
    </submittedName>
</protein>
<organism evidence="13 14">
    <name type="scientific">Monilinia fructicola</name>
    <name type="common">Brown rot fungus</name>
    <name type="synonym">Ciboria fructicola</name>
    <dbReference type="NCBI Taxonomy" id="38448"/>
    <lineage>
        <taxon>Eukaryota</taxon>
        <taxon>Fungi</taxon>
        <taxon>Dikarya</taxon>
        <taxon>Ascomycota</taxon>
        <taxon>Pezizomycotina</taxon>
        <taxon>Leotiomycetes</taxon>
        <taxon>Helotiales</taxon>
        <taxon>Sclerotiniaceae</taxon>
        <taxon>Monilinia</taxon>
    </lineage>
</organism>
<dbReference type="SMART" id="SM00827">
    <property type="entry name" value="PKS_AT"/>
    <property type="match status" value="1"/>
</dbReference>
<dbReference type="InterPro" id="IPR036736">
    <property type="entry name" value="ACP-like_sf"/>
</dbReference>
<dbReference type="SUPFAM" id="SSF51735">
    <property type="entry name" value="NAD(P)-binding Rossmann-fold domains"/>
    <property type="match status" value="2"/>
</dbReference>
<keyword evidence="14" id="KW-1185">Reference proteome</keyword>
<dbReference type="GO" id="GO:0004312">
    <property type="term" value="F:fatty acid synthase activity"/>
    <property type="evidence" value="ECO:0007669"/>
    <property type="project" value="TreeGrafter"/>
</dbReference>
<dbReference type="InterPro" id="IPR050091">
    <property type="entry name" value="PKS_NRPS_Biosynth_Enz"/>
</dbReference>
<dbReference type="InterPro" id="IPR042104">
    <property type="entry name" value="PKS_dehydratase_sf"/>
</dbReference>
<dbReference type="Pfam" id="PF16197">
    <property type="entry name" value="KAsynt_C_assoc"/>
    <property type="match status" value="1"/>
</dbReference>
<dbReference type="SUPFAM" id="SSF52151">
    <property type="entry name" value="FabD/lysophospholipase-like"/>
    <property type="match status" value="1"/>
</dbReference>
<evidence type="ECO:0000313" key="14">
    <source>
        <dbReference type="Proteomes" id="UP000322873"/>
    </source>
</evidence>
<dbReference type="InterPro" id="IPR014030">
    <property type="entry name" value="Ketoacyl_synth_N"/>
</dbReference>
<dbReference type="SUPFAM" id="SSF53901">
    <property type="entry name" value="Thiolase-like"/>
    <property type="match status" value="2"/>
</dbReference>
<dbReference type="InterPro" id="IPR020841">
    <property type="entry name" value="PKS_Beta-ketoAc_synthase_dom"/>
</dbReference>
<dbReference type="GO" id="GO:0016491">
    <property type="term" value="F:oxidoreductase activity"/>
    <property type="evidence" value="ECO:0007669"/>
    <property type="project" value="UniProtKB-KW"/>
</dbReference>
<dbReference type="InterPro" id="IPR013149">
    <property type="entry name" value="ADH-like_C"/>
</dbReference>
<dbReference type="CDD" id="cd00833">
    <property type="entry name" value="PKS"/>
    <property type="match status" value="1"/>
</dbReference>
<feature type="active site" description="Proton donor; for dehydratase activity" evidence="8">
    <location>
        <position position="1098"/>
    </location>
</feature>
<dbReference type="Pfam" id="PF00109">
    <property type="entry name" value="ketoacyl-synt"/>
    <property type="match status" value="2"/>
</dbReference>
<dbReference type="Pfam" id="PF08240">
    <property type="entry name" value="ADH_N"/>
    <property type="match status" value="1"/>
</dbReference>
<dbReference type="SUPFAM" id="SSF47336">
    <property type="entry name" value="ACP-like"/>
    <property type="match status" value="1"/>
</dbReference>
<dbReference type="Pfam" id="PF14765">
    <property type="entry name" value="PS-DH"/>
    <property type="match status" value="1"/>
</dbReference>
<feature type="region of interest" description="C-terminal hotdog fold" evidence="8">
    <location>
        <begin position="1032"/>
        <end position="1188"/>
    </location>
</feature>
<dbReference type="GO" id="GO:0031177">
    <property type="term" value="F:phosphopantetheine binding"/>
    <property type="evidence" value="ECO:0007669"/>
    <property type="project" value="InterPro"/>
</dbReference>
<dbReference type="SUPFAM" id="SSF53335">
    <property type="entry name" value="S-adenosyl-L-methionine-dependent methyltransferases"/>
    <property type="match status" value="1"/>
</dbReference>
<dbReference type="InterPro" id="IPR014043">
    <property type="entry name" value="Acyl_transferase_dom"/>
</dbReference>
<dbReference type="Pfam" id="PF00550">
    <property type="entry name" value="PP-binding"/>
    <property type="match status" value="1"/>
</dbReference>
<dbReference type="InterPro" id="IPR001227">
    <property type="entry name" value="Ac_transferase_dom_sf"/>
</dbReference>
<dbReference type="InterPro" id="IPR016039">
    <property type="entry name" value="Thiolase-like"/>
</dbReference>
<reference evidence="13 14" key="1">
    <citation type="submission" date="2019-06" db="EMBL/GenBank/DDBJ databases">
        <title>Genome Sequence of the Brown Rot Fungal Pathogen Monilinia fructicola.</title>
        <authorList>
            <person name="De Miccolis Angelini R.M."/>
            <person name="Landi L."/>
            <person name="Abate D."/>
            <person name="Pollastro S."/>
            <person name="Romanazzi G."/>
            <person name="Faretra F."/>
        </authorList>
    </citation>
    <scope>NUCLEOTIDE SEQUENCE [LARGE SCALE GENOMIC DNA]</scope>
    <source>
        <strain evidence="13 14">Mfrc123</strain>
    </source>
</reference>
<dbReference type="SMART" id="SM00829">
    <property type="entry name" value="PKS_ER"/>
    <property type="match status" value="1"/>
</dbReference>
<dbReference type="Gene3D" id="3.40.366.10">
    <property type="entry name" value="Malonyl-Coenzyme A Acyl Carrier Protein, domain 2"/>
    <property type="match status" value="1"/>
</dbReference>
<accession>A0A5M9JTX4</accession>
<dbReference type="InterPro" id="IPR013968">
    <property type="entry name" value="PKS_KR"/>
</dbReference>
<evidence type="ECO:0000256" key="8">
    <source>
        <dbReference type="PROSITE-ProRule" id="PRU01363"/>
    </source>
</evidence>
<dbReference type="InterPro" id="IPR049552">
    <property type="entry name" value="PKS_DH_N"/>
</dbReference>
<feature type="region of interest" description="N-terminal hotdog fold" evidence="8">
    <location>
        <begin position="869"/>
        <end position="1004"/>
    </location>
</feature>
<evidence type="ECO:0000256" key="3">
    <source>
        <dbReference type="ARBA" id="ARBA00022679"/>
    </source>
</evidence>
<dbReference type="GO" id="GO:0006633">
    <property type="term" value="P:fatty acid biosynthetic process"/>
    <property type="evidence" value="ECO:0007669"/>
    <property type="project" value="TreeGrafter"/>
</dbReference>
<dbReference type="PROSITE" id="PS50075">
    <property type="entry name" value="CARRIER"/>
    <property type="match status" value="1"/>
</dbReference>
<gene>
    <name evidence="13" type="ORF">EYC84_000582</name>
</gene>
<dbReference type="CDD" id="cd02440">
    <property type="entry name" value="AdoMet_MTases"/>
    <property type="match status" value="1"/>
</dbReference>
<dbReference type="Gene3D" id="3.40.50.150">
    <property type="entry name" value="Vaccinia Virus protein VP39"/>
    <property type="match status" value="1"/>
</dbReference>
<dbReference type="Pfam" id="PF00698">
    <property type="entry name" value="Acyl_transf_1"/>
    <property type="match status" value="1"/>
</dbReference>
<dbReference type="InterPro" id="IPR036291">
    <property type="entry name" value="NAD(P)-bd_dom_sf"/>
</dbReference>
<dbReference type="InterPro" id="IPR057326">
    <property type="entry name" value="KR_dom"/>
</dbReference>
<feature type="domain" description="Ketosynthase family 3 (KS3)" evidence="11">
    <location>
        <begin position="7"/>
        <end position="340"/>
    </location>
</feature>
<dbReference type="Pfam" id="PF23114">
    <property type="entry name" value="NAD-bd_HRPKS_sdrA"/>
    <property type="match status" value="1"/>
</dbReference>
<dbReference type="PANTHER" id="PTHR43775">
    <property type="entry name" value="FATTY ACID SYNTHASE"/>
    <property type="match status" value="1"/>
</dbReference>
<dbReference type="InterPro" id="IPR016035">
    <property type="entry name" value="Acyl_Trfase/lysoPLipase"/>
</dbReference>
<feature type="region of interest" description="Disordered" evidence="9">
    <location>
        <begin position="2160"/>
        <end position="2192"/>
    </location>
</feature>
<dbReference type="SUPFAM" id="SSF55048">
    <property type="entry name" value="Probable ACP-binding domain of malonyl-CoA ACP transacylase"/>
    <property type="match status" value="1"/>
</dbReference>
<dbReference type="Gene3D" id="3.10.129.110">
    <property type="entry name" value="Polyketide synthase dehydratase"/>
    <property type="match status" value="1"/>
</dbReference>
<evidence type="ECO:0000313" key="13">
    <source>
        <dbReference type="EMBL" id="KAA8571252.1"/>
    </source>
</evidence>
<dbReference type="Gene3D" id="3.90.180.10">
    <property type="entry name" value="Medium-chain alcohol dehydrogenases, catalytic domain"/>
    <property type="match status" value="1"/>
</dbReference>
<dbReference type="Pfam" id="PF08242">
    <property type="entry name" value="Methyltransf_12"/>
    <property type="match status" value="1"/>
</dbReference>
<dbReference type="Pfam" id="PF02801">
    <property type="entry name" value="Ketoacyl-synt_C"/>
    <property type="match status" value="1"/>
</dbReference>
<keyword evidence="1" id="KW-0596">Phosphopantetheine</keyword>
<dbReference type="SMART" id="SM00826">
    <property type="entry name" value="PKS_DH"/>
    <property type="match status" value="1"/>
</dbReference>
<keyword evidence="3" id="KW-0808">Transferase</keyword>
<dbReference type="InterPro" id="IPR016036">
    <property type="entry name" value="Malonyl_transacylase_ACP-bd"/>
</dbReference>
<feature type="region of interest" description="Disordered" evidence="9">
    <location>
        <begin position="2334"/>
        <end position="2355"/>
    </location>
</feature>
<dbReference type="InterPro" id="IPR020806">
    <property type="entry name" value="PKS_PP-bd"/>
</dbReference>
<feature type="domain" description="PKS/mFAS DH" evidence="12">
    <location>
        <begin position="869"/>
        <end position="1188"/>
    </location>
</feature>
<dbReference type="VEuPathDB" id="FungiDB:MFRU_055g00150"/>
<keyword evidence="7" id="KW-0012">Acyltransferase</keyword>
<dbReference type="InterPro" id="IPR009081">
    <property type="entry name" value="PP-bd_ACP"/>
</dbReference>
<dbReference type="InterPro" id="IPR013154">
    <property type="entry name" value="ADH-like_N"/>
</dbReference>
<dbReference type="GO" id="GO:0008270">
    <property type="term" value="F:zinc ion binding"/>
    <property type="evidence" value="ECO:0007669"/>
    <property type="project" value="InterPro"/>
</dbReference>
<dbReference type="InterPro" id="IPR032821">
    <property type="entry name" value="PKS_assoc"/>
</dbReference>
<sequence length="2456" mass="271372">MEHSENLDDIAVIGFALKFPGEATDSSSFWKMLIDGRSSMIDVPKERFNIDSFCETKKEKSGAFHARGGNFIKEDIASFDAAFFSINPTEAKCMDPQQRLLLEVAYHSLENFAGSNIIFGPESSIGLSDMNFLSPDSRCHSFDQRANGYARGEGVGVIVIKTVREAIKDGNTIRAIIRASASNQDGKTPGITQPNAEAQEALIRQTYSNAGLDMASTRYFEAHGTGTSLGDPIEARAIAKAFKGSRSNHDPIYIGAVKSNIGHLEGASGVAGLIKTILVLENGIIPPIANLETLNPKIPADDWNMIFPTSVTSWPTSGIRRASLNSFGFGGANVHVVLDDAYHYLRSRGIQGYHHIQNIDFPIKQKNQHVHVCLPDHDTGPTASNEKLTGCYKLLTWSASDEDGLARLISAFESYLTSESSTGIPINISDLAYTLREKRSSLTWKSHVVVNENRPAWSELKARTSSPTRSHNSPKLGFVFTGQGAQWYAMGRELMASTIFRSSIEAADRYLRGLGCSWSLIEELTQRDEQSSKLESADYGQPASTALQVALIDLLADWKINPCVVVGHSSGEVAAAYCAGGISREAAWRIAYYRGIATASAIRTSCIKGAMLSVGISATDVEPYLQHQNTITIGCINSPKSITLSGPGVDIDILQKVFENDKIFCRKLKVSIAYHSKYMQQAASVYEPLIQDLQPGNAKGCVMISSVTGDKIPLDNVAQATYWIENMISTVRFSDALSRICRREPKKQLGKVRTQALSVDYILEIGPHSTLQGPIRDIILKAGRQKDLRYGAALIRGMNAQSCVLQAVGHLHCFGFALDVSKANESFATVSRRPKFLVDLPNYPFNRHTKYWLESRMSRSYRFCAFPYHELLGRRVTDWNPLEARWQHRITLSDNSWVKDHIVNGIVLYPAAGMLVMAIEASRQLSVLDQKIAAYRLKDVSVVKGLVIPAGSEGVEVQLYLRPSHDNSSRIQENNWNEFRICSYDNGGWAENCRGAICIEYESENGEVGQHRVVEESNRYGQEYQESSRACNTSISSKNMYEYFEGFGFNYGASFRPIHEVFFNEEGQATAKVNMDHWKSVVADRDIQPHVIHPTTLDGILQLAFPAFTKGCAVHFPTMVPTLINHLWISNLDASPDNRLEMSMKAAERGYRGTCATFRAVHASTKKACIAGDFEMTYVSSTSKSSGDEESGKYYNLDWKPDVSLLDKKQLSAICTTVTDVPRSVEEGMAKEKESLCSRVIATTVKHLGIGNPQLPSHLVRYVEWMRHQDVFKDPMAEDTKNESFDALLRKVESCDAEGRVLARVARNLKDIIKGEMDPLELLFADDLLQSYYLHAHNAPFIFRKVQRYIDALAYKSPDMKVLEIGAGTGGATSYVLDALMNCLGDDEGGTARFAEYVFTDVSPGFFENAQKRFGNERIRYKVLDIERDPKDSGSEMEHYDLIVASNVLHATTNLQETLLNVHKLLKPGGKLILFEITNLHIIRNTFIFGLLPGWWRGSEDHRVWGPLLSPSQWHESLTRTHFSGLEISFSDDSPETTQVCSAMVSTALNAPSTKQTNGIHPAEHKTIIIADDTPLQQSLARNLATTLARRNIKHDIILTDDIREQRHLETSSCIFLPDIQTPWLHRMREPQFENLQRLATSKQLLWIFHQAPHSELGPDRQAIMGFSRSLRSEREDFHFVTLGLDDVSDISRTARNIFKILDIALLGRQSEETEFMVRGDMVFISRIVEAKYLEGKLGAGDSGSERQRLRQGGRPLKMSFASFGLLDTLHFVDDEGPVRALGPDELEIEVRAVGVNFKDVLVSLGQVAETDIGVECAGVVTRVGAGAERGFGVGDRVACAMQGAYRTYGRCAMSRVVRLPADMDFATGAALLIVFATAYYCLVNVARVGRGESILIHAGAGGLGQAVIQLAKMWDADIYVTVSTEAKRRLLVDLYGIPEDHFFSSRSLAFKEGIMRMTKGKGVDIIINSLSGEALRCSWECIASLGRFIEVGRRDIDSVSVSALGGLPMRPFSQSTTFASVDLSIVLRKADIARELLTAVMDLAQSRKIFVPKPLRIFDASQIEEVFRFMQTGKHTGKCVVQFGERDMVRVTPPRKPAPIFDSSATYLIAGGLGGIGRSIAKWMAQNEARYLVLLSRQKCAGDVSQRTTSDKGMYSGIYGFKERPLPQNDPPHLPRHHPPQNHRHPKPPHAPSPTLTFFIMLSSHASIIGSPAQANYATANSYQDGFARSLSSQTRPTTSLNLGIIGSVGYVAEHADIGGFLMASGHDVMSETALHRLLAYFCRADQSRDARPEMRRQVIGGLPLPSTLRARNLVEFPWLSRPLFSHLHQIPHPSSSSCTSTHPSASASATPSLHAQLRATSTRAPHELSDAVIEALRAKIAGLLLLEGAEIDVDKPIYAQGVDSLVAIEIRNWFARVVEADVAVFEILGSASLAAVGALAAGRCRFLRGVEREG</sequence>
<dbReference type="SMART" id="SM00823">
    <property type="entry name" value="PKS_PP"/>
    <property type="match status" value="1"/>
</dbReference>
<dbReference type="PROSITE" id="PS52019">
    <property type="entry name" value="PKS_MFAS_DH"/>
    <property type="match status" value="1"/>
</dbReference>
<dbReference type="CDD" id="cd05195">
    <property type="entry name" value="enoyl_red"/>
    <property type="match status" value="1"/>
</dbReference>
<feature type="active site" description="Proton acceptor; for dehydratase activity" evidence="8">
    <location>
        <position position="901"/>
    </location>
</feature>
<dbReference type="Gene3D" id="3.40.47.10">
    <property type="match status" value="2"/>
</dbReference>
<dbReference type="Gene3D" id="3.30.70.3290">
    <property type="match status" value="1"/>
</dbReference>
<dbReference type="InterPro" id="IPR014031">
    <property type="entry name" value="Ketoacyl_synth_C"/>
</dbReference>
<dbReference type="Proteomes" id="UP000322873">
    <property type="component" value="Unassembled WGS sequence"/>
</dbReference>
<evidence type="ECO:0000256" key="1">
    <source>
        <dbReference type="ARBA" id="ARBA00022450"/>
    </source>
</evidence>